<comment type="caution">
    <text evidence="2">The sequence shown here is derived from an EMBL/GenBank/DDBJ whole genome shotgun (WGS) entry which is preliminary data.</text>
</comment>
<name>A0A9D4RQI4_DREPO</name>
<dbReference type="Proteomes" id="UP000828390">
    <property type="component" value="Unassembled WGS sequence"/>
</dbReference>
<dbReference type="EMBL" id="JAIWYP010000002">
    <property type="protein sequence ID" value="KAH3874937.1"/>
    <property type="molecule type" value="Genomic_DNA"/>
</dbReference>
<feature type="transmembrane region" description="Helical" evidence="1">
    <location>
        <begin position="27"/>
        <end position="46"/>
    </location>
</feature>
<keyword evidence="1" id="KW-0472">Membrane</keyword>
<evidence type="ECO:0000313" key="3">
    <source>
        <dbReference type="Proteomes" id="UP000828390"/>
    </source>
</evidence>
<protein>
    <submittedName>
        <fullName evidence="2">Uncharacterized protein</fullName>
    </submittedName>
</protein>
<accession>A0A9D4RQI4</accession>
<evidence type="ECO:0000256" key="1">
    <source>
        <dbReference type="SAM" id="Phobius"/>
    </source>
</evidence>
<gene>
    <name evidence="2" type="ORF">DPMN_038194</name>
</gene>
<reference evidence="2" key="1">
    <citation type="journal article" date="2019" name="bioRxiv">
        <title>The Genome of the Zebra Mussel, Dreissena polymorpha: A Resource for Invasive Species Research.</title>
        <authorList>
            <person name="McCartney M.A."/>
            <person name="Auch B."/>
            <person name="Kono T."/>
            <person name="Mallez S."/>
            <person name="Zhang Y."/>
            <person name="Obille A."/>
            <person name="Becker A."/>
            <person name="Abrahante J.E."/>
            <person name="Garbe J."/>
            <person name="Badalamenti J.P."/>
            <person name="Herman A."/>
            <person name="Mangelson H."/>
            <person name="Liachko I."/>
            <person name="Sullivan S."/>
            <person name="Sone E.D."/>
            <person name="Koren S."/>
            <person name="Silverstein K.A.T."/>
            <person name="Beckman K.B."/>
            <person name="Gohl D.M."/>
        </authorList>
    </citation>
    <scope>NUCLEOTIDE SEQUENCE</scope>
    <source>
        <strain evidence="2">Duluth1</strain>
        <tissue evidence="2">Whole animal</tissue>
    </source>
</reference>
<keyword evidence="1" id="KW-0812">Transmembrane</keyword>
<dbReference type="AlphaFoldDB" id="A0A9D4RQI4"/>
<keyword evidence="3" id="KW-1185">Reference proteome</keyword>
<proteinExistence type="predicted"/>
<reference evidence="2" key="2">
    <citation type="submission" date="2020-11" db="EMBL/GenBank/DDBJ databases">
        <authorList>
            <person name="McCartney M.A."/>
            <person name="Auch B."/>
            <person name="Kono T."/>
            <person name="Mallez S."/>
            <person name="Becker A."/>
            <person name="Gohl D.M."/>
            <person name="Silverstein K.A.T."/>
            <person name="Koren S."/>
            <person name="Bechman K.B."/>
            <person name="Herman A."/>
            <person name="Abrahante J.E."/>
            <person name="Garbe J."/>
        </authorList>
    </citation>
    <scope>NUCLEOTIDE SEQUENCE</scope>
    <source>
        <strain evidence="2">Duluth1</strain>
        <tissue evidence="2">Whole animal</tissue>
    </source>
</reference>
<sequence>MELAGSVSSHEQEEDVTLILSSVAKQFAHSSILFPLCLLWGALLTFSGRCPSTQKNLVYLR</sequence>
<evidence type="ECO:0000313" key="2">
    <source>
        <dbReference type="EMBL" id="KAH3874937.1"/>
    </source>
</evidence>
<organism evidence="2 3">
    <name type="scientific">Dreissena polymorpha</name>
    <name type="common">Zebra mussel</name>
    <name type="synonym">Mytilus polymorpha</name>
    <dbReference type="NCBI Taxonomy" id="45954"/>
    <lineage>
        <taxon>Eukaryota</taxon>
        <taxon>Metazoa</taxon>
        <taxon>Spiralia</taxon>
        <taxon>Lophotrochozoa</taxon>
        <taxon>Mollusca</taxon>
        <taxon>Bivalvia</taxon>
        <taxon>Autobranchia</taxon>
        <taxon>Heteroconchia</taxon>
        <taxon>Euheterodonta</taxon>
        <taxon>Imparidentia</taxon>
        <taxon>Neoheterodontei</taxon>
        <taxon>Myida</taxon>
        <taxon>Dreissenoidea</taxon>
        <taxon>Dreissenidae</taxon>
        <taxon>Dreissena</taxon>
    </lineage>
</organism>
<keyword evidence="1" id="KW-1133">Transmembrane helix</keyword>